<dbReference type="RefSeq" id="WP_126600301.1">
    <property type="nucleotide sequence ID" value="NZ_BIFQ01000002.1"/>
</dbReference>
<comment type="similarity">
    <text evidence="1">Belongs to the AHA1 family.</text>
</comment>
<dbReference type="CDD" id="cd07814">
    <property type="entry name" value="SRPBCC_CalC_Aha1-like"/>
    <property type="match status" value="1"/>
</dbReference>
<evidence type="ECO:0000313" key="4">
    <source>
        <dbReference type="Proteomes" id="UP000287224"/>
    </source>
</evidence>
<name>A0A401ZME0_9CHLR</name>
<dbReference type="SUPFAM" id="SSF55961">
    <property type="entry name" value="Bet v1-like"/>
    <property type="match status" value="1"/>
</dbReference>
<dbReference type="Gene3D" id="3.30.530.20">
    <property type="match status" value="1"/>
</dbReference>
<dbReference type="AlphaFoldDB" id="A0A401ZME0"/>
<dbReference type="Pfam" id="PF08327">
    <property type="entry name" value="AHSA1"/>
    <property type="match status" value="1"/>
</dbReference>
<accession>A0A401ZME0</accession>
<dbReference type="InterPro" id="IPR013538">
    <property type="entry name" value="ASHA1/2-like_C"/>
</dbReference>
<feature type="domain" description="Activator of Hsp90 ATPase homologue 1/2-like C-terminal" evidence="2">
    <location>
        <begin position="14"/>
        <end position="130"/>
    </location>
</feature>
<comment type="caution">
    <text evidence="3">The sequence shown here is derived from an EMBL/GenBank/DDBJ whole genome shotgun (WGS) entry which is preliminary data.</text>
</comment>
<evidence type="ECO:0000259" key="2">
    <source>
        <dbReference type="Pfam" id="PF08327"/>
    </source>
</evidence>
<dbReference type="InterPro" id="IPR023393">
    <property type="entry name" value="START-like_dom_sf"/>
</dbReference>
<organism evidence="3 4">
    <name type="scientific">Dictyobacter aurantiacus</name>
    <dbReference type="NCBI Taxonomy" id="1936993"/>
    <lineage>
        <taxon>Bacteria</taxon>
        <taxon>Bacillati</taxon>
        <taxon>Chloroflexota</taxon>
        <taxon>Ktedonobacteria</taxon>
        <taxon>Ktedonobacterales</taxon>
        <taxon>Dictyobacteraceae</taxon>
        <taxon>Dictyobacter</taxon>
    </lineage>
</organism>
<sequence>MDMKTIRKEKFIQATPERVFKALTEKQDLERWFVQEVDIELKPGGTIRTNWAPGMGEHGKVKEVRAPQLFSFTWEGAFSPTPTTLIFELRATRDGTLLTFTHSGIGEGKGWEAYATMDKAWDAHLNDLTSWIETGTCPLPGPRG</sequence>
<dbReference type="OrthoDB" id="9799175at2"/>
<dbReference type="Proteomes" id="UP000287224">
    <property type="component" value="Unassembled WGS sequence"/>
</dbReference>
<proteinExistence type="inferred from homology"/>
<gene>
    <name evidence="3" type="ORF">KDAU_53680</name>
</gene>
<keyword evidence="4" id="KW-1185">Reference proteome</keyword>
<evidence type="ECO:0000313" key="3">
    <source>
        <dbReference type="EMBL" id="GCE08039.1"/>
    </source>
</evidence>
<evidence type="ECO:0000256" key="1">
    <source>
        <dbReference type="ARBA" id="ARBA00006817"/>
    </source>
</evidence>
<protein>
    <recommendedName>
        <fullName evidence="2">Activator of Hsp90 ATPase homologue 1/2-like C-terminal domain-containing protein</fullName>
    </recommendedName>
</protein>
<dbReference type="EMBL" id="BIFQ01000002">
    <property type="protein sequence ID" value="GCE08039.1"/>
    <property type="molecule type" value="Genomic_DNA"/>
</dbReference>
<reference evidence="4" key="1">
    <citation type="submission" date="2018-12" db="EMBL/GenBank/DDBJ databases">
        <title>Tengunoibacter tsumagoiensis gen. nov., sp. nov., Dictyobacter kobayashii sp. nov., D. alpinus sp. nov., and D. joshuensis sp. nov. and description of Dictyobacteraceae fam. nov. within the order Ktedonobacterales isolated from Tengu-no-mugimeshi.</title>
        <authorList>
            <person name="Wang C.M."/>
            <person name="Zheng Y."/>
            <person name="Sakai Y."/>
            <person name="Toyoda A."/>
            <person name="Minakuchi Y."/>
            <person name="Abe K."/>
            <person name="Yokota A."/>
            <person name="Yabe S."/>
        </authorList>
    </citation>
    <scope>NUCLEOTIDE SEQUENCE [LARGE SCALE GENOMIC DNA]</scope>
    <source>
        <strain evidence="4">S-27</strain>
    </source>
</reference>